<dbReference type="HOGENOM" id="CLU_1796654_0_0_1"/>
<reference evidence="3 4" key="1">
    <citation type="journal article" date="2013" name="BMC Genomics">
        <title>Genomics-driven discovery of the pneumocandin biosynthetic gene cluster in the fungus Glarea lozoyensis.</title>
        <authorList>
            <person name="Chen L."/>
            <person name="Yue Q."/>
            <person name="Zhang X."/>
            <person name="Xiang M."/>
            <person name="Wang C."/>
            <person name="Li S."/>
            <person name="Che Y."/>
            <person name="Ortiz-Lopez F.J."/>
            <person name="Bills G.F."/>
            <person name="Liu X."/>
            <person name="An Z."/>
        </authorList>
    </citation>
    <scope>NUCLEOTIDE SEQUENCE [LARGE SCALE GENOMIC DNA]</scope>
    <source>
        <strain evidence="4">ATCC 20868 / MF5171</strain>
    </source>
</reference>
<accession>S3CMC3</accession>
<feature type="compositionally biased region" description="Low complexity" evidence="1">
    <location>
        <begin position="73"/>
        <end position="87"/>
    </location>
</feature>
<sequence>MSFAQLSFIPVIVLSHLLPTAKTHGKQQLLQIKVLSEENTILGRLFLPVLSPMREVNDNEAIDESTSSDDENASASSASTSSSASLLEVPSLAANTGSTTKSLDFQNLATELSKLLSSSTKDNKAKKDPPKGLDGKPQVHSNKH</sequence>
<name>S3CMC3_GLAL2</name>
<feature type="signal peptide" evidence="2">
    <location>
        <begin position="1"/>
        <end position="23"/>
    </location>
</feature>
<organism evidence="3 4">
    <name type="scientific">Glarea lozoyensis (strain ATCC 20868 / MF5171)</name>
    <dbReference type="NCBI Taxonomy" id="1116229"/>
    <lineage>
        <taxon>Eukaryota</taxon>
        <taxon>Fungi</taxon>
        <taxon>Dikarya</taxon>
        <taxon>Ascomycota</taxon>
        <taxon>Pezizomycotina</taxon>
        <taxon>Leotiomycetes</taxon>
        <taxon>Helotiales</taxon>
        <taxon>Helotiaceae</taxon>
        <taxon>Glarea</taxon>
    </lineage>
</organism>
<evidence type="ECO:0000313" key="4">
    <source>
        <dbReference type="Proteomes" id="UP000016922"/>
    </source>
</evidence>
<dbReference type="AlphaFoldDB" id="S3CMC3"/>
<dbReference type="RefSeq" id="XP_008085026.1">
    <property type="nucleotide sequence ID" value="XM_008086835.1"/>
</dbReference>
<dbReference type="GeneID" id="19463513"/>
<feature type="region of interest" description="Disordered" evidence="1">
    <location>
        <begin position="57"/>
        <end position="87"/>
    </location>
</feature>
<dbReference type="EMBL" id="KE145369">
    <property type="protein sequence ID" value="EPE27667.1"/>
    <property type="molecule type" value="Genomic_DNA"/>
</dbReference>
<proteinExistence type="predicted"/>
<keyword evidence="2" id="KW-0732">Signal</keyword>
<protein>
    <submittedName>
        <fullName evidence="3">Uncharacterized protein</fullName>
    </submittedName>
</protein>
<feature type="compositionally biased region" description="Basic and acidic residues" evidence="1">
    <location>
        <begin position="121"/>
        <end position="134"/>
    </location>
</feature>
<feature type="compositionally biased region" description="Acidic residues" evidence="1">
    <location>
        <begin position="58"/>
        <end position="72"/>
    </location>
</feature>
<gene>
    <name evidence="3" type="ORF">GLAREA_04458</name>
</gene>
<evidence type="ECO:0000256" key="2">
    <source>
        <dbReference type="SAM" id="SignalP"/>
    </source>
</evidence>
<evidence type="ECO:0000313" key="3">
    <source>
        <dbReference type="EMBL" id="EPE27667.1"/>
    </source>
</evidence>
<keyword evidence="4" id="KW-1185">Reference proteome</keyword>
<feature type="chain" id="PRO_5004518906" evidence="2">
    <location>
        <begin position="24"/>
        <end position="144"/>
    </location>
</feature>
<dbReference type="KEGG" id="glz:GLAREA_04458"/>
<feature type="region of interest" description="Disordered" evidence="1">
    <location>
        <begin position="116"/>
        <end position="144"/>
    </location>
</feature>
<dbReference type="Proteomes" id="UP000016922">
    <property type="component" value="Unassembled WGS sequence"/>
</dbReference>
<evidence type="ECO:0000256" key="1">
    <source>
        <dbReference type="SAM" id="MobiDB-lite"/>
    </source>
</evidence>